<reference evidence="3" key="1">
    <citation type="submission" date="2014-11" db="EMBL/GenBank/DDBJ databases">
        <title>Complete genome sequence of Paracoccus marcusii phage vB_PmaS_IMEP1 isolated from the South China Sea.</title>
        <authorList>
            <person name="Xu Y."/>
            <person name="Zhang R."/>
            <person name="Jiao N."/>
        </authorList>
    </citation>
    <scope>NUCLEOTIDE SEQUENCE [LARGE SCALE GENOMIC DNA]</scope>
</reference>
<dbReference type="EMBL" id="KP162168">
    <property type="protein sequence ID" value="AJD83159.1"/>
    <property type="molecule type" value="Genomic_DNA"/>
</dbReference>
<reference evidence="2 3" key="2">
    <citation type="journal article" date="2015" name="Stand. Genomic Sci.">
        <title>Complete genome sequence of Paracoccus marcusii phage vB_PmaS-R3 isolated from the South China Sea.</title>
        <authorList>
            <person name="Xu Y."/>
            <person name="Zhang R."/>
            <person name="Jiao N."/>
        </authorList>
    </citation>
    <scope>NUCLEOTIDE SEQUENCE [LARGE SCALE GENOMIC DNA]</scope>
</reference>
<name>A0A0B5A5A5_9CAUD</name>
<sequence>MQTSPQQSIDERLTRAKLDDEGVSVVWEPIPGTSQDLAVDTRCHHTLYHGARGPGKTITQLMRFRRRVGMGYGTFWRGIIFDREFKNLADLVAQSKRFFLQFDDGAKFLHGASEYKWVWPTGEELLFRHAKKATDYDNFHGHEYPFIGWNELTKYPTSELYDKLMSTNRSSFSPKRDTPRKMGHNGGPPLEDDHGEPLYDTPNGKPLPPIPLEVFSTTNPNGPGHNWVKLRFITCAKNGEVVRKEIPVFNPQTQRDEVVVKTQVAIFGSYRENIYLPPEYVAELEQIKDPNLREAWLKGSWDVNAGGAFDDLWSRDTHIISRFPIPEGWHIDRAFDWGSSHPFSVGWFAEANGEEVELPDGSTWCPPRGTLVQFAEWYGTEQIGTNQGLKMSAPKVAEGIRDREISLLGSGWITKQPQPGPADNQIRDVRESDVDTIEKKMSDKGIRWERSDKSKGSRKNGFQLLRDRLEASINGEGPGIYFMSNCVASTTLIPSLPRDQDEPDDVDTDAEDHGYDMVRYRVLKSSNRAAKKLKVTVAT</sequence>
<protein>
    <submittedName>
        <fullName evidence="2">Terminase large subunit</fullName>
    </submittedName>
</protein>
<evidence type="ECO:0000256" key="1">
    <source>
        <dbReference type="SAM" id="MobiDB-lite"/>
    </source>
</evidence>
<dbReference type="KEGG" id="vg:23681319"/>
<organism evidence="2 3">
    <name type="scientific">Paracoccus phage vB_PmaS-R3</name>
    <dbReference type="NCBI Taxonomy" id="2494563"/>
    <lineage>
        <taxon>Viruses</taxon>
        <taxon>Duplodnaviria</taxon>
        <taxon>Heunggongvirae</taxon>
        <taxon>Uroviricota</taxon>
        <taxon>Caudoviricetes</taxon>
        <taxon>Zhuquevirus</taxon>
        <taxon>Zhuquevirus R3</taxon>
    </lineage>
</organism>
<dbReference type="Gene3D" id="3.30.420.280">
    <property type="match status" value="1"/>
</dbReference>
<dbReference type="Proteomes" id="UP000031732">
    <property type="component" value="Genome"/>
</dbReference>
<accession>A0A0B5A5A5</accession>
<dbReference type="GeneID" id="23681319"/>
<dbReference type="RefSeq" id="YP_009126425.1">
    <property type="nucleotide sequence ID" value="NC_026608.1"/>
</dbReference>
<keyword evidence="3" id="KW-1185">Reference proteome</keyword>
<evidence type="ECO:0000313" key="2">
    <source>
        <dbReference type="EMBL" id="AJD83159.1"/>
    </source>
</evidence>
<dbReference type="Gene3D" id="3.40.50.300">
    <property type="entry name" value="P-loop containing nucleotide triphosphate hydrolases"/>
    <property type="match status" value="1"/>
</dbReference>
<evidence type="ECO:0000313" key="3">
    <source>
        <dbReference type="Proteomes" id="UP000031732"/>
    </source>
</evidence>
<proteinExistence type="predicted"/>
<feature type="region of interest" description="Disordered" evidence="1">
    <location>
        <begin position="168"/>
        <end position="203"/>
    </location>
</feature>
<dbReference type="InterPro" id="IPR027417">
    <property type="entry name" value="P-loop_NTPase"/>
</dbReference>